<feature type="non-terminal residue" evidence="1">
    <location>
        <position position="1"/>
    </location>
</feature>
<reference evidence="1" key="1">
    <citation type="journal article" date="2014" name="Front. Microbiol.">
        <title>High frequency of phylogenetically diverse reductive dehalogenase-homologous genes in deep subseafloor sedimentary metagenomes.</title>
        <authorList>
            <person name="Kawai M."/>
            <person name="Futagami T."/>
            <person name="Toyoda A."/>
            <person name="Takaki Y."/>
            <person name="Nishi S."/>
            <person name="Hori S."/>
            <person name="Arai W."/>
            <person name="Tsubouchi T."/>
            <person name="Morono Y."/>
            <person name="Uchiyama I."/>
            <person name="Ito T."/>
            <person name="Fujiyama A."/>
            <person name="Inagaki F."/>
            <person name="Takami H."/>
        </authorList>
    </citation>
    <scope>NUCLEOTIDE SEQUENCE</scope>
    <source>
        <strain evidence="1">Expedition CK06-06</strain>
    </source>
</reference>
<name>X1RQS2_9ZZZZ</name>
<proteinExistence type="predicted"/>
<organism evidence="1">
    <name type="scientific">marine sediment metagenome</name>
    <dbReference type="NCBI Taxonomy" id="412755"/>
    <lineage>
        <taxon>unclassified sequences</taxon>
        <taxon>metagenomes</taxon>
        <taxon>ecological metagenomes</taxon>
    </lineage>
</organism>
<protein>
    <submittedName>
        <fullName evidence="1">Uncharacterized protein</fullName>
    </submittedName>
</protein>
<gene>
    <name evidence="1" type="ORF">S12H4_12264</name>
</gene>
<dbReference type="EMBL" id="BARW01005762">
    <property type="protein sequence ID" value="GAI82978.1"/>
    <property type="molecule type" value="Genomic_DNA"/>
</dbReference>
<accession>X1RQS2</accession>
<comment type="caution">
    <text evidence="1">The sequence shown here is derived from an EMBL/GenBank/DDBJ whole genome shotgun (WGS) entry which is preliminary data.</text>
</comment>
<dbReference type="AlphaFoldDB" id="X1RQS2"/>
<evidence type="ECO:0000313" key="1">
    <source>
        <dbReference type="EMBL" id="GAI82978.1"/>
    </source>
</evidence>
<sequence length="43" mass="5042">YFWIYMGIHTVNIWKELPGGLVARFTQTMVYRAVPTRAMGRPI</sequence>